<dbReference type="PANTHER" id="PTHR10015">
    <property type="entry name" value="HEAT SHOCK TRANSCRIPTION FACTOR"/>
    <property type="match status" value="1"/>
</dbReference>
<sequence>MDSLHDSISAANAAAAANGNTVPPFLSKTYDVVNDPSTDSVVSWSSGNNSFVVWKVPEFARDLLPKYFKHNNFSSFVRQLNTYVGILLNGDIGFAEISANSRSNMLVMLLSDNKLGSIYNKFKYMHGFRKVDPDRWEFANEGFLRGQKHLLKTISRRKPPNVQSNQQPQVQNSSVGACIEVGKFGIEEEVERLKRDKNVLMQELVRLRQQQQTTDNQLQTVGQRVQVMEQRQQQMMSFLAKAMQSPSFLGQLVQQQNESNRRITGANKKRRLPRQDEENLAGENGAVSAKGQIVKFQPSLNEAAKAMLHQIMKMNTSPSLDPSINNSGSFLIDGVPPSNAPDSRSSSSWISGVTLSEVQPASAQSYLQAESGFPDTCLSAAAHLTSEHTNVDQISRINEHKSQKHGVIPNVSQMQGTMPDSTVGLTDRSLAGSERGNAEYLDPLLDVLDGTMPVETDDFSADHDMDILLDGSPELPAINDVFWEKFLATSPLTGDTDEISSSSLENGANLEQQQAPVRQENGWDGIHHMNHLTEQMGLLSSNGQIR</sequence>
<accession>A0A2P5VPY1</accession>
<dbReference type="OrthoDB" id="60033at2759"/>
<reference evidence="9 10" key="1">
    <citation type="submission" date="2015-01" db="EMBL/GenBank/DDBJ databases">
        <title>Genome of allotetraploid Gossypium barbadense reveals genomic plasticity and fiber elongation in cotton evolution.</title>
        <authorList>
            <person name="Chen X."/>
            <person name="Liu X."/>
            <person name="Zhao B."/>
            <person name="Zheng H."/>
            <person name="Hu Y."/>
            <person name="Lu G."/>
            <person name="Yang C."/>
            <person name="Chen J."/>
            <person name="Shan C."/>
            <person name="Zhang L."/>
            <person name="Zhou Y."/>
            <person name="Wang L."/>
            <person name="Guo W."/>
            <person name="Bai Y."/>
            <person name="Ruan J."/>
            <person name="Shangguan X."/>
            <person name="Mao Y."/>
            <person name="Jiang J."/>
            <person name="Zhu Y."/>
            <person name="Lei J."/>
            <person name="Kang H."/>
            <person name="Chen S."/>
            <person name="He X."/>
            <person name="Wang R."/>
            <person name="Wang Y."/>
            <person name="Chen J."/>
            <person name="Wang L."/>
            <person name="Yu S."/>
            <person name="Wang B."/>
            <person name="Wei J."/>
            <person name="Song S."/>
            <person name="Lu X."/>
            <person name="Gao Z."/>
            <person name="Gu W."/>
            <person name="Deng X."/>
            <person name="Ma D."/>
            <person name="Wang S."/>
            <person name="Liang W."/>
            <person name="Fang L."/>
            <person name="Cai C."/>
            <person name="Zhu X."/>
            <person name="Zhou B."/>
            <person name="Zhang Y."/>
            <person name="Chen Z."/>
            <person name="Xu S."/>
            <person name="Zhu R."/>
            <person name="Wang S."/>
            <person name="Zhang T."/>
            <person name="Zhao G."/>
        </authorList>
    </citation>
    <scope>NUCLEOTIDE SEQUENCE [LARGE SCALE GENOMIC DNA]</scope>
    <source>
        <strain evidence="10">cv. Xinhai21</strain>
        <tissue evidence="9">Leaf</tissue>
    </source>
</reference>
<comment type="subcellular location">
    <subcellularLocation>
        <location evidence="1">Nucleus</location>
    </subcellularLocation>
</comment>
<protein>
    <recommendedName>
        <fullName evidence="8">HSF-type DNA-binding domain-containing protein</fullName>
    </recommendedName>
</protein>
<evidence type="ECO:0000256" key="2">
    <source>
        <dbReference type="ARBA" id="ARBA00023016"/>
    </source>
</evidence>
<gene>
    <name evidence="9" type="ORF">GOBAR_AA39809</name>
</gene>
<keyword evidence="6" id="KW-0175">Coiled coil</keyword>
<evidence type="ECO:0000313" key="10">
    <source>
        <dbReference type="Proteomes" id="UP000239757"/>
    </source>
</evidence>
<feature type="compositionally biased region" description="Polar residues" evidence="7">
    <location>
        <begin position="499"/>
        <end position="514"/>
    </location>
</feature>
<dbReference type="SUPFAM" id="SSF46785">
    <property type="entry name" value="Winged helix' DNA-binding domain"/>
    <property type="match status" value="1"/>
</dbReference>
<feature type="domain" description="HSF-type DNA-binding" evidence="8">
    <location>
        <begin position="21"/>
        <end position="157"/>
    </location>
</feature>
<evidence type="ECO:0000256" key="7">
    <source>
        <dbReference type="SAM" id="MobiDB-lite"/>
    </source>
</evidence>
<dbReference type="GO" id="GO:0006357">
    <property type="term" value="P:regulation of transcription by RNA polymerase II"/>
    <property type="evidence" value="ECO:0007669"/>
    <property type="project" value="TreeGrafter"/>
</dbReference>
<dbReference type="GO" id="GO:0005634">
    <property type="term" value="C:nucleus"/>
    <property type="evidence" value="ECO:0007669"/>
    <property type="project" value="UniProtKB-SubCell"/>
</dbReference>
<feature type="region of interest" description="Disordered" evidence="7">
    <location>
        <begin position="494"/>
        <end position="514"/>
    </location>
</feature>
<dbReference type="Gene3D" id="1.10.10.10">
    <property type="entry name" value="Winged helix-like DNA-binding domain superfamily/Winged helix DNA-binding domain"/>
    <property type="match status" value="1"/>
</dbReference>
<feature type="coiled-coil region" evidence="6">
    <location>
        <begin position="183"/>
        <end position="210"/>
    </location>
</feature>
<keyword evidence="2" id="KW-0346">Stress response</keyword>
<comment type="similarity">
    <text evidence="5">Belongs to the HSF family.</text>
</comment>
<evidence type="ECO:0000256" key="1">
    <source>
        <dbReference type="ARBA" id="ARBA00004123"/>
    </source>
</evidence>
<dbReference type="PRINTS" id="PR00056">
    <property type="entry name" value="HSFDOMAIN"/>
</dbReference>
<dbReference type="EMBL" id="KZ671602">
    <property type="protein sequence ID" value="PPR80903.1"/>
    <property type="molecule type" value="Genomic_DNA"/>
</dbReference>
<dbReference type="Pfam" id="PF00447">
    <property type="entry name" value="HSF_DNA-bind"/>
    <property type="match status" value="1"/>
</dbReference>
<dbReference type="InterPro" id="IPR036388">
    <property type="entry name" value="WH-like_DNA-bd_sf"/>
</dbReference>
<dbReference type="PANTHER" id="PTHR10015:SF427">
    <property type="entry name" value="HEAT SHOCK FACTOR PROTEIN"/>
    <property type="match status" value="1"/>
</dbReference>
<dbReference type="InterPro" id="IPR036390">
    <property type="entry name" value="WH_DNA-bd_sf"/>
</dbReference>
<dbReference type="Proteomes" id="UP000239757">
    <property type="component" value="Unassembled WGS sequence"/>
</dbReference>
<keyword evidence="4" id="KW-0539">Nucleus</keyword>
<evidence type="ECO:0000256" key="5">
    <source>
        <dbReference type="RuleBase" id="RU004020"/>
    </source>
</evidence>
<evidence type="ECO:0000313" key="9">
    <source>
        <dbReference type="EMBL" id="PPR80903.1"/>
    </source>
</evidence>
<dbReference type="AlphaFoldDB" id="A0A2P5VPY1"/>
<dbReference type="InterPro" id="IPR000232">
    <property type="entry name" value="HSF_DNA-bd"/>
</dbReference>
<dbReference type="GO" id="GO:0034605">
    <property type="term" value="P:cellular response to heat"/>
    <property type="evidence" value="ECO:0007669"/>
    <property type="project" value="TreeGrafter"/>
</dbReference>
<dbReference type="GO" id="GO:0003700">
    <property type="term" value="F:DNA-binding transcription factor activity"/>
    <property type="evidence" value="ECO:0007669"/>
    <property type="project" value="InterPro"/>
</dbReference>
<keyword evidence="3" id="KW-0238">DNA-binding</keyword>
<dbReference type="SMART" id="SM00415">
    <property type="entry name" value="HSF"/>
    <property type="match status" value="1"/>
</dbReference>
<evidence type="ECO:0000256" key="4">
    <source>
        <dbReference type="ARBA" id="ARBA00023242"/>
    </source>
</evidence>
<evidence type="ECO:0000256" key="6">
    <source>
        <dbReference type="SAM" id="Coils"/>
    </source>
</evidence>
<feature type="region of interest" description="Disordered" evidence="7">
    <location>
        <begin position="256"/>
        <end position="284"/>
    </location>
</feature>
<proteinExistence type="inferred from homology"/>
<evidence type="ECO:0000256" key="3">
    <source>
        <dbReference type="ARBA" id="ARBA00023125"/>
    </source>
</evidence>
<evidence type="ECO:0000259" key="8">
    <source>
        <dbReference type="SMART" id="SM00415"/>
    </source>
</evidence>
<dbReference type="GO" id="GO:0000978">
    <property type="term" value="F:RNA polymerase II cis-regulatory region sequence-specific DNA binding"/>
    <property type="evidence" value="ECO:0007669"/>
    <property type="project" value="TreeGrafter"/>
</dbReference>
<name>A0A2P5VPY1_GOSBA</name>
<organism evidence="9 10">
    <name type="scientific">Gossypium barbadense</name>
    <name type="common">Sea Island cotton</name>
    <name type="synonym">Hibiscus barbadensis</name>
    <dbReference type="NCBI Taxonomy" id="3634"/>
    <lineage>
        <taxon>Eukaryota</taxon>
        <taxon>Viridiplantae</taxon>
        <taxon>Streptophyta</taxon>
        <taxon>Embryophyta</taxon>
        <taxon>Tracheophyta</taxon>
        <taxon>Spermatophyta</taxon>
        <taxon>Magnoliopsida</taxon>
        <taxon>eudicotyledons</taxon>
        <taxon>Gunneridae</taxon>
        <taxon>Pentapetalae</taxon>
        <taxon>rosids</taxon>
        <taxon>malvids</taxon>
        <taxon>Malvales</taxon>
        <taxon>Malvaceae</taxon>
        <taxon>Malvoideae</taxon>
        <taxon>Gossypium</taxon>
    </lineage>
</organism>